<dbReference type="GO" id="GO:0051537">
    <property type="term" value="F:2 iron, 2 sulfur cluster binding"/>
    <property type="evidence" value="ECO:0007669"/>
    <property type="project" value="UniProtKB-KW"/>
</dbReference>
<dbReference type="PANTHER" id="PTHR13847">
    <property type="entry name" value="SARCOSINE DEHYDROGENASE-RELATED"/>
    <property type="match status" value="1"/>
</dbReference>
<reference evidence="7 8" key="1">
    <citation type="submission" date="2017-04" db="EMBL/GenBank/DDBJ databases">
        <authorList>
            <person name="Afonso C.L."/>
            <person name="Miller P.J."/>
            <person name="Scott M.A."/>
            <person name="Spackman E."/>
            <person name="Goraichik I."/>
            <person name="Dimitrov K.M."/>
            <person name="Suarez D.L."/>
            <person name="Swayne D.E."/>
        </authorList>
    </citation>
    <scope>NUCLEOTIDE SEQUENCE [LARGE SCALE GENOMIC DNA]</scope>
    <source>
        <strain evidence="7 8">DSM 43828</strain>
    </source>
</reference>
<dbReference type="InterPro" id="IPR017941">
    <property type="entry name" value="Rieske_2Fe-2S"/>
</dbReference>
<dbReference type="InterPro" id="IPR006076">
    <property type="entry name" value="FAD-dep_OxRdtase"/>
</dbReference>
<proteinExistence type="predicted"/>
<dbReference type="Pfam" id="PF00355">
    <property type="entry name" value="Rieske"/>
    <property type="match status" value="1"/>
</dbReference>
<dbReference type="Gene3D" id="3.30.9.10">
    <property type="entry name" value="D-Amino Acid Oxidase, subunit A, domain 2"/>
    <property type="match status" value="1"/>
</dbReference>
<dbReference type="RefSeq" id="WP_084429964.1">
    <property type="nucleotide sequence ID" value="NZ_FWXV01000005.1"/>
</dbReference>
<dbReference type="Gene3D" id="2.102.10.10">
    <property type="entry name" value="Rieske [2Fe-2S] iron-sulphur domain"/>
    <property type="match status" value="1"/>
</dbReference>
<dbReference type="PROSITE" id="PS51296">
    <property type="entry name" value="RIESKE"/>
    <property type="match status" value="1"/>
</dbReference>
<dbReference type="GO" id="GO:0016020">
    <property type="term" value="C:membrane"/>
    <property type="evidence" value="ECO:0007669"/>
    <property type="project" value="InterPro"/>
</dbReference>
<organism evidence="7 8">
    <name type="scientific">Kibdelosporangium aridum</name>
    <dbReference type="NCBI Taxonomy" id="2030"/>
    <lineage>
        <taxon>Bacteria</taxon>
        <taxon>Bacillati</taxon>
        <taxon>Actinomycetota</taxon>
        <taxon>Actinomycetes</taxon>
        <taxon>Pseudonocardiales</taxon>
        <taxon>Pseudonocardiaceae</taxon>
        <taxon>Kibdelosporangium</taxon>
    </lineage>
</organism>
<evidence type="ECO:0000313" key="8">
    <source>
        <dbReference type="Proteomes" id="UP000192674"/>
    </source>
</evidence>
<dbReference type="AlphaFoldDB" id="A0A1W2F7W3"/>
<evidence type="ECO:0000256" key="4">
    <source>
        <dbReference type="ARBA" id="ARBA00023014"/>
    </source>
</evidence>
<dbReference type="InterPro" id="IPR005805">
    <property type="entry name" value="Rieske_Fe-S_prot_C"/>
</dbReference>
<accession>A0A1W2F7W3</accession>
<dbReference type="Gene3D" id="3.50.50.60">
    <property type="entry name" value="FAD/NAD(P)-binding domain"/>
    <property type="match status" value="1"/>
</dbReference>
<dbReference type="OrthoDB" id="9767869at2"/>
<dbReference type="Pfam" id="PF01266">
    <property type="entry name" value="DAO"/>
    <property type="match status" value="1"/>
</dbReference>
<evidence type="ECO:0000313" key="7">
    <source>
        <dbReference type="EMBL" id="SMD17983.1"/>
    </source>
</evidence>
<dbReference type="InterPro" id="IPR036188">
    <property type="entry name" value="FAD/NAD-bd_sf"/>
</dbReference>
<evidence type="ECO:0000259" key="6">
    <source>
        <dbReference type="PROSITE" id="PS51296"/>
    </source>
</evidence>
<sequence length="488" mass="52619">MTTTTSAQSLWLKALPADGYPPLQADETFDVAVVGGGIAGMTTALLLKQAGLRVAVLEAGRVGAGVSGNNTAKVTALQSTVYSTILQKHGEYAARDYAAASLAGVEKVAELAVDCDLQRRPAYTYALAPGEVEAVENEAQAAAKAGLPVTSEPMDVPFPVHATVKLADQILIHPTKYVLGLAAQFVGDGCQIFEHTRVGQVEEGRRCRVRTAGATVEADRVVVATHYPILDRGLYFARLEPTRAYCVAAKLRSGSPPEALAINPGTPTRSLSASGDLLIVAGESHPTGQPGVGMRRYEELENFAREYWDVDQITHRWSAQDPSSYDKLPMIGRYNRFSDRVYVATGFMKWGLATGTFAGMILADVLTGKDNPWAERFDPHRVTLNSVPELARLNAKVAVDLVGDHLTTPGELPADVRIERDGLGKKGIYRDRDGKQHAVSLRCTHLGCLLRFNAAETSWDCPCHGSRFDVDGNVLEGPATKPLELRDV</sequence>
<keyword evidence="8" id="KW-1185">Reference proteome</keyword>
<keyword evidence="4" id="KW-0411">Iron-sulfur</keyword>
<evidence type="ECO:0000256" key="2">
    <source>
        <dbReference type="ARBA" id="ARBA00022723"/>
    </source>
</evidence>
<protein>
    <submittedName>
        <fullName evidence="7">Glycine/D-amino acid oxidase</fullName>
    </submittedName>
</protein>
<dbReference type="GO" id="GO:0016705">
    <property type="term" value="F:oxidoreductase activity, acting on paired donors, with incorporation or reduction of molecular oxygen"/>
    <property type="evidence" value="ECO:0007669"/>
    <property type="project" value="UniProtKB-ARBA"/>
</dbReference>
<evidence type="ECO:0000256" key="3">
    <source>
        <dbReference type="ARBA" id="ARBA00023004"/>
    </source>
</evidence>
<dbReference type="InterPro" id="IPR036922">
    <property type="entry name" value="Rieske_2Fe-2S_sf"/>
</dbReference>
<keyword evidence="5" id="KW-1015">Disulfide bond</keyword>
<evidence type="ECO:0000256" key="5">
    <source>
        <dbReference type="ARBA" id="ARBA00023157"/>
    </source>
</evidence>
<evidence type="ECO:0000256" key="1">
    <source>
        <dbReference type="ARBA" id="ARBA00022714"/>
    </source>
</evidence>
<feature type="domain" description="Rieske" evidence="6">
    <location>
        <begin position="404"/>
        <end position="488"/>
    </location>
</feature>
<dbReference type="Proteomes" id="UP000192674">
    <property type="component" value="Unassembled WGS sequence"/>
</dbReference>
<dbReference type="SUPFAM" id="SSF51971">
    <property type="entry name" value="Nucleotide-binding domain"/>
    <property type="match status" value="1"/>
</dbReference>
<keyword evidence="3" id="KW-0408">Iron</keyword>
<keyword evidence="2" id="KW-0479">Metal-binding</keyword>
<dbReference type="PRINTS" id="PR00162">
    <property type="entry name" value="RIESKE"/>
</dbReference>
<dbReference type="PANTHER" id="PTHR13847:SF274">
    <property type="entry name" value="RIESKE 2FE-2S IRON-SULFUR PROTEIN YHFW-RELATED"/>
    <property type="match status" value="1"/>
</dbReference>
<dbReference type="GO" id="GO:0004497">
    <property type="term" value="F:monooxygenase activity"/>
    <property type="evidence" value="ECO:0007669"/>
    <property type="project" value="UniProtKB-ARBA"/>
</dbReference>
<gene>
    <name evidence="7" type="ORF">SAMN05661093_05667</name>
</gene>
<dbReference type="SUPFAM" id="SSF50022">
    <property type="entry name" value="ISP domain"/>
    <property type="match status" value="1"/>
</dbReference>
<keyword evidence="1" id="KW-0001">2Fe-2S</keyword>
<dbReference type="GO" id="GO:0046872">
    <property type="term" value="F:metal ion binding"/>
    <property type="evidence" value="ECO:0007669"/>
    <property type="project" value="UniProtKB-KW"/>
</dbReference>
<dbReference type="EMBL" id="FWXV01000005">
    <property type="protein sequence ID" value="SMD17983.1"/>
    <property type="molecule type" value="Genomic_DNA"/>
</dbReference>
<name>A0A1W2F7W3_KIBAR</name>
<dbReference type="GO" id="GO:0005737">
    <property type="term" value="C:cytoplasm"/>
    <property type="evidence" value="ECO:0007669"/>
    <property type="project" value="TreeGrafter"/>
</dbReference>